<organism evidence="2">
    <name type="scientific">Laccaria bicolor (strain S238N-H82 / ATCC MYA-4686)</name>
    <name type="common">Bicoloured deceiver</name>
    <name type="synonym">Laccaria laccata var. bicolor</name>
    <dbReference type="NCBI Taxonomy" id="486041"/>
    <lineage>
        <taxon>Eukaryota</taxon>
        <taxon>Fungi</taxon>
        <taxon>Dikarya</taxon>
        <taxon>Basidiomycota</taxon>
        <taxon>Agaricomycotina</taxon>
        <taxon>Agaricomycetes</taxon>
        <taxon>Agaricomycetidae</taxon>
        <taxon>Agaricales</taxon>
        <taxon>Agaricineae</taxon>
        <taxon>Hydnangiaceae</taxon>
        <taxon>Laccaria</taxon>
    </lineage>
</organism>
<gene>
    <name evidence="1" type="ORF">LACBIDRAFT_322064</name>
</gene>
<sequence>MNDDVYTQMDNRNDDTWMNDTDGMVYVDEDLRFQNGENNLKVDLFVGVAQCGKKFLDKAAIDTSFMAAPWWSQTSVDLSGSTYTQRLRTSSKRLWSPETPIPHTFSTSLKFIQVKIAAYPSVLNIQLIIPFPDSLFEVRGVCKQMQGMYARCRVTSLDVPFITPQAFVKLIVRVLLTLVFFSLAWWQMDHAKQVSSAPRLSMELFEEVLKHKDTLSLRGFGHTASGLHDRHFEPRSQSLRMFVKWRRGTVQSTTWNFVAIQSGSDIVTACKKY</sequence>
<accession>B0CS03</accession>
<dbReference type="InParanoid" id="B0CS03"/>
<evidence type="ECO:0000313" key="1">
    <source>
        <dbReference type="EMBL" id="EDR14210.1"/>
    </source>
</evidence>
<dbReference type="KEGG" id="lbc:LACBIDRAFT_322064"/>
<protein>
    <submittedName>
        <fullName evidence="1">Predicted protein</fullName>
    </submittedName>
</protein>
<dbReference type="AlphaFoldDB" id="B0CS03"/>
<name>B0CS03_LACBS</name>
<keyword evidence="2" id="KW-1185">Reference proteome</keyword>
<proteinExistence type="predicted"/>
<dbReference type="RefSeq" id="XP_001874769.1">
    <property type="nucleotide sequence ID" value="XM_001874734.1"/>
</dbReference>
<reference evidence="1 2" key="1">
    <citation type="journal article" date="2008" name="Nature">
        <title>The genome of Laccaria bicolor provides insights into mycorrhizal symbiosis.</title>
        <authorList>
            <person name="Martin F."/>
            <person name="Aerts A."/>
            <person name="Ahren D."/>
            <person name="Brun A."/>
            <person name="Danchin E.G.J."/>
            <person name="Duchaussoy F."/>
            <person name="Gibon J."/>
            <person name="Kohler A."/>
            <person name="Lindquist E."/>
            <person name="Pereda V."/>
            <person name="Salamov A."/>
            <person name="Shapiro H.J."/>
            <person name="Wuyts J."/>
            <person name="Blaudez D."/>
            <person name="Buee M."/>
            <person name="Brokstein P."/>
            <person name="Canbaeck B."/>
            <person name="Cohen D."/>
            <person name="Courty P.E."/>
            <person name="Coutinho P.M."/>
            <person name="Delaruelle C."/>
            <person name="Detter J.C."/>
            <person name="Deveau A."/>
            <person name="DiFazio S."/>
            <person name="Duplessis S."/>
            <person name="Fraissinet-Tachet L."/>
            <person name="Lucic E."/>
            <person name="Frey-Klett P."/>
            <person name="Fourrey C."/>
            <person name="Feussner I."/>
            <person name="Gay G."/>
            <person name="Grimwood J."/>
            <person name="Hoegger P.J."/>
            <person name="Jain P."/>
            <person name="Kilaru S."/>
            <person name="Labbe J."/>
            <person name="Lin Y.C."/>
            <person name="Legue V."/>
            <person name="Le Tacon F."/>
            <person name="Marmeisse R."/>
            <person name="Melayah D."/>
            <person name="Montanini B."/>
            <person name="Muratet M."/>
            <person name="Nehls U."/>
            <person name="Niculita-Hirzel H."/>
            <person name="Oudot-Le Secq M.P."/>
            <person name="Peter M."/>
            <person name="Quesneville H."/>
            <person name="Rajashekar B."/>
            <person name="Reich M."/>
            <person name="Rouhier N."/>
            <person name="Schmutz J."/>
            <person name="Yin T."/>
            <person name="Chalot M."/>
            <person name="Henrissat B."/>
            <person name="Kuees U."/>
            <person name="Lucas S."/>
            <person name="Van de Peer Y."/>
            <person name="Podila G.K."/>
            <person name="Polle A."/>
            <person name="Pukkila P.J."/>
            <person name="Richardson P.M."/>
            <person name="Rouze P."/>
            <person name="Sanders I.R."/>
            <person name="Stajich J.E."/>
            <person name="Tunlid A."/>
            <person name="Tuskan G."/>
            <person name="Grigoriev I.V."/>
        </authorList>
    </citation>
    <scope>NUCLEOTIDE SEQUENCE [LARGE SCALE GENOMIC DNA]</scope>
    <source>
        <strain evidence="2">S238N-H82 / ATCC MYA-4686</strain>
    </source>
</reference>
<dbReference type="Proteomes" id="UP000001194">
    <property type="component" value="Unassembled WGS sequence"/>
</dbReference>
<dbReference type="EMBL" id="DS547092">
    <property type="protein sequence ID" value="EDR14210.1"/>
    <property type="molecule type" value="Genomic_DNA"/>
</dbReference>
<evidence type="ECO:0000313" key="2">
    <source>
        <dbReference type="Proteomes" id="UP000001194"/>
    </source>
</evidence>
<dbReference type="HOGENOM" id="CLU_1019654_0_0_1"/>
<dbReference type="GeneID" id="6070047"/>